<dbReference type="RefSeq" id="WP_188689159.1">
    <property type="nucleotide sequence ID" value="NZ_BMIR01000002.1"/>
</dbReference>
<dbReference type="PANTHER" id="PTHR36512:SF3">
    <property type="entry name" value="BLR5678 PROTEIN"/>
    <property type="match status" value="1"/>
</dbReference>
<sequence length="361" mass="38303">MLKQKRLRDYGVNIGQMKIGKQNAITDVAGVTVGHITLSKDEVQTGVTAILPHQGNLFREKLIAASFVINGFGKTMGTIQINELGTLETPILLTNTLSIGTAADALIDYMLERTPEIGHTTGTVNPVVAECNDMVLNAIRKKVITKKHVLAALEQAATEFTEGSFGAGTGMLCYSLKGGIGTASRLIELDYGTYTLGVLVLANFGQLGDLKINGQPVGHVLQHHIKSTDQEKDKGSIIMTVATDLPVTQSQLQRIIKRTVTGLARTGATLTNGSGEIAIGFSTATKIPHEATAHVLHSPSIPEGDIDIAFRAVGEATEEAILNALITAHSIIGRDGNERPALKDLIETHPLSLGPRASLSP</sequence>
<dbReference type="InterPro" id="IPR016117">
    <property type="entry name" value="ArgJ-like_dom_sf"/>
</dbReference>
<comment type="caution">
    <text evidence="2">The sequence shown here is derived from an EMBL/GenBank/DDBJ whole genome shotgun (WGS) entry which is preliminary data.</text>
</comment>
<dbReference type="GO" id="GO:0004177">
    <property type="term" value="F:aminopeptidase activity"/>
    <property type="evidence" value="ECO:0007669"/>
    <property type="project" value="UniProtKB-KW"/>
</dbReference>
<dbReference type="AlphaFoldDB" id="A0A8J2YFP2"/>
<evidence type="ECO:0000313" key="2">
    <source>
        <dbReference type="EMBL" id="GGE30691.1"/>
    </source>
</evidence>
<name>A0A8J2YFP2_9BACL</name>
<organism evidence="2 3">
    <name type="scientific">Pullulanibacillus camelliae</name>
    <dbReference type="NCBI Taxonomy" id="1707096"/>
    <lineage>
        <taxon>Bacteria</taxon>
        <taxon>Bacillati</taxon>
        <taxon>Bacillota</taxon>
        <taxon>Bacilli</taxon>
        <taxon>Bacillales</taxon>
        <taxon>Sporolactobacillaceae</taxon>
        <taxon>Pullulanibacillus</taxon>
    </lineage>
</organism>
<reference evidence="2" key="1">
    <citation type="journal article" date="2014" name="Int. J. Syst. Evol. Microbiol.">
        <title>Complete genome sequence of Corynebacterium casei LMG S-19264T (=DSM 44701T), isolated from a smear-ripened cheese.</title>
        <authorList>
            <consortium name="US DOE Joint Genome Institute (JGI-PGF)"/>
            <person name="Walter F."/>
            <person name="Albersmeier A."/>
            <person name="Kalinowski J."/>
            <person name="Ruckert C."/>
        </authorList>
    </citation>
    <scope>NUCLEOTIDE SEQUENCE</scope>
    <source>
        <strain evidence="2">CGMCC 1.15371</strain>
    </source>
</reference>
<keyword evidence="2" id="KW-0378">Hydrolase</keyword>
<dbReference type="CDD" id="cd02253">
    <property type="entry name" value="DmpA"/>
    <property type="match status" value="1"/>
</dbReference>
<dbReference type="Pfam" id="PF03576">
    <property type="entry name" value="Peptidase_S58"/>
    <property type="match status" value="1"/>
</dbReference>
<protein>
    <submittedName>
        <fullName evidence="2">Aminopeptidase</fullName>
    </submittedName>
</protein>
<proteinExistence type="inferred from homology"/>
<reference evidence="2" key="2">
    <citation type="submission" date="2020-09" db="EMBL/GenBank/DDBJ databases">
        <authorList>
            <person name="Sun Q."/>
            <person name="Zhou Y."/>
        </authorList>
    </citation>
    <scope>NUCLEOTIDE SEQUENCE</scope>
    <source>
        <strain evidence="2">CGMCC 1.15371</strain>
    </source>
</reference>
<dbReference type="Proteomes" id="UP000628775">
    <property type="component" value="Unassembled WGS sequence"/>
</dbReference>
<dbReference type="EMBL" id="BMIR01000002">
    <property type="protein sequence ID" value="GGE30691.1"/>
    <property type="molecule type" value="Genomic_DNA"/>
</dbReference>
<dbReference type="InterPro" id="IPR005321">
    <property type="entry name" value="Peptidase_S58_DmpA"/>
</dbReference>
<keyword evidence="2" id="KW-0031">Aminopeptidase</keyword>
<evidence type="ECO:0000313" key="3">
    <source>
        <dbReference type="Proteomes" id="UP000628775"/>
    </source>
</evidence>
<accession>A0A8J2YFP2</accession>
<dbReference type="Gene3D" id="3.60.70.12">
    <property type="entry name" value="L-amino peptidase D-ALA esterase/amidase"/>
    <property type="match status" value="1"/>
</dbReference>
<comment type="similarity">
    <text evidence="1">Belongs to the peptidase S58 family.</text>
</comment>
<keyword evidence="2" id="KW-0645">Protease</keyword>
<gene>
    <name evidence="2" type="ORF">GCM10011391_06670</name>
</gene>
<dbReference type="PANTHER" id="PTHR36512">
    <property type="entry name" value="D-AMINOPEPTIDASE"/>
    <property type="match status" value="1"/>
</dbReference>
<keyword evidence="3" id="KW-1185">Reference proteome</keyword>
<dbReference type="SUPFAM" id="SSF56266">
    <property type="entry name" value="DmpA/ArgJ-like"/>
    <property type="match status" value="1"/>
</dbReference>
<evidence type="ECO:0000256" key="1">
    <source>
        <dbReference type="ARBA" id="ARBA00007068"/>
    </source>
</evidence>